<name>A0ABN2AVV7_9ACTN</name>
<accession>A0ABN2AVV7</accession>
<dbReference type="SUPFAM" id="SSF81301">
    <property type="entry name" value="Nucleotidyltransferase"/>
    <property type="match status" value="1"/>
</dbReference>
<dbReference type="EMBL" id="BAAANC010000002">
    <property type="protein sequence ID" value="GAA1527263.1"/>
    <property type="molecule type" value="Genomic_DNA"/>
</dbReference>
<evidence type="ECO:0000313" key="1">
    <source>
        <dbReference type="EMBL" id="GAA1527263.1"/>
    </source>
</evidence>
<dbReference type="RefSeq" id="WP_344174747.1">
    <property type="nucleotide sequence ID" value="NZ_BAAANC010000002.1"/>
</dbReference>
<reference evidence="1 2" key="1">
    <citation type="journal article" date="2019" name="Int. J. Syst. Evol. Microbiol.">
        <title>The Global Catalogue of Microorganisms (GCM) 10K type strain sequencing project: providing services to taxonomists for standard genome sequencing and annotation.</title>
        <authorList>
            <consortium name="The Broad Institute Genomics Platform"/>
            <consortium name="The Broad Institute Genome Sequencing Center for Infectious Disease"/>
            <person name="Wu L."/>
            <person name="Ma J."/>
        </authorList>
    </citation>
    <scope>NUCLEOTIDE SEQUENCE [LARGE SCALE GENOMIC DNA]</scope>
    <source>
        <strain evidence="1 2">JCM 14303</strain>
    </source>
</reference>
<dbReference type="Gene3D" id="3.30.460.10">
    <property type="entry name" value="Beta Polymerase, domain 2"/>
    <property type="match status" value="1"/>
</dbReference>
<keyword evidence="2" id="KW-1185">Reference proteome</keyword>
<organism evidence="1 2">
    <name type="scientific">Kribbella lupini</name>
    <dbReference type="NCBI Taxonomy" id="291602"/>
    <lineage>
        <taxon>Bacteria</taxon>
        <taxon>Bacillati</taxon>
        <taxon>Actinomycetota</taxon>
        <taxon>Actinomycetes</taxon>
        <taxon>Propionibacteriales</taxon>
        <taxon>Kribbellaceae</taxon>
        <taxon>Kribbella</taxon>
    </lineage>
</organism>
<comment type="caution">
    <text evidence="1">The sequence shown here is derived from an EMBL/GenBank/DDBJ whole genome shotgun (WGS) entry which is preliminary data.</text>
</comment>
<proteinExistence type="predicted"/>
<sequence length="246" mass="26651">MFTPSERSALRDQLIAEARADARITGLALTGSGASGSEDEWSDIDLYLGVGTELPVVLEEWTARMYAEHGCVAHLDLRVRRTTYRVFFLASTLQVDVAFAPASEFGALGPAFRTVFGEAVEQAPFDRPLPADLIGMGWLYALHARSSIMRGKGWQAEHMISGLRDQVLMLACLRHDLPAGDGRGYHLLPPALLRPLEGCLVRAIDPAELDRALGATIQVFLGEVAAVDPSLASRLSAPLRELSLAT</sequence>
<evidence type="ECO:0000313" key="2">
    <source>
        <dbReference type="Proteomes" id="UP001500363"/>
    </source>
</evidence>
<gene>
    <name evidence="1" type="ORF">GCM10009741_31210</name>
</gene>
<dbReference type="InterPro" id="IPR043519">
    <property type="entry name" value="NT_sf"/>
</dbReference>
<protein>
    <recommendedName>
        <fullName evidence="3">Nucleotidyltransferase-like protein</fullName>
    </recommendedName>
</protein>
<evidence type="ECO:0008006" key="3">
    <source>
        <dbReference type="Google" id="ProtNLM"/>
    </source>
</evidence>
<dbReference type="Proteomes" id="UP001500363">
    <property type="component" value="Unassembled WGS sequence"/>
</dbReference>